<dbReference type="EMBL" id="CM001466">
    <property type="protein sequence ID" value="EHY91201.1"/>
    <property type="molecule type" value="Genomic_DNA"/>
</dbReference>
<evidence type="ECO:0000313" key="2">
    <source>
        <dbReference type="EMBL" id="EHY91201.1"/>
    </source>
</evidence>
<reference evidence="2 3" key="1">
    <citation type="journal article" date="2012" name="Stand. Genomic Sci.">
        <title>Genome sequence of the soil bacterium Saccharomonospora azurea type strain (NA-128(T)).</title>
        <authorList>
            <person name="Klenk H.P."/>
            <person name="Held B."/>
            <person name="Lucas S."/>
            <person name="Lapidus A."/>
            <person name="Copeland A."/>
            <person name="Hammon N."/>
            <person name="Pitluck S."/>
            <person name="Goodwin L.A."/>
            <person name="Han C."/>
            <person name="Tapia R."/>
            <person name="Brambilla E.M."/>
            <person name="Potter G."/>
            <person name="Land M."/>
            <person name="Ivanova N."/>
            <person name="Rohde M."/>
            <person name="Goker M."/>
            <person name="Detter J.C."/>
            <person name="Kyrpides N.C."/>
            <person name="Woyke T."/>
        </authorList>
    </citation>
    <scope>NUCLEOTIDE SEQUENCE [LARGE SCALE GENOMIC DNA]</scope>
    <source>
        <strain evidence="2 3">NA-128</strain>
    </source>
</reference>
<sequence length="82" mass="9836">MRELFYRMRDLHDRISARLHQDDLHALNARVSWLEERVHDLEEQRRRVKAQAEPVIQEHLENVDIADSIADSDPTVTRLRPR</sequence>
<keyword evidence="3" id="KW-1185">Reference proteome</keyword>
<gene>
    <name evidence="2" type="ORF">SacazDRAFT_04361</name>
</gene>
<protein>
    <submittedName>
        <fullName evidence="2">Uncharacterized protein</fullName>
    </submittedName>
</protein>
<keyword evidence="1" id="KW-0175">Coiled coil</keyword>
<dbReference type="HOGENOM" id="CLU_2556233_0_0_11"/>
<feature type="coiled-coil region" evidence="1">
    <location>
        <begin position="24"/>
        <end position="51"/>
    </location>
</feature>
<evidence type="ECO:0000256" key="1">
    <source>
        <dbReference type="SAM" id="Coils"/>
    </source>
</evidence>
<accession>H8G522</accession>
<dbReference type="AlphaFoldDB" id="H8G522"/>
<evidence type="ECO:0000313" key="3">
    <source>
        <dbReference type="Proteomes" id="UP000004705"/>
    </source>
</evidence>
<organism evidence="2 3">
    <name type="scientific">Saccharomonospora azurea NA-128</name>
    <dbReference type="NCBI Taxonomy" id="882081"/>
    <lineage>
        <taxon>Bacteria</taxon>
        <taxon>Bacillati</taxon>
        <taxon>Actinomycetota</taxon>
        <taxon>Actinomycetes</taxon>
        <taxon>Pseudonocardiales</taxon>
        <taxon>Pseudonocardiaceae</taxon>
        <taxon>Saccharomonospora</taxon>
    </lineage>
</organism>
<name>H8G522_9PSEU</name>
<proteinExistence type="predicted"/>
<dbReference type="RefSeq" id="WP_005445050.1">
    <property type="nucleotide sequence ID" value="NZ_CM001466.1"/>
</dbReference>
<dbReference type="Proteomes" id="UP000004705">
    <property type="component" value="Chromosome"/>
</dbReference>